<organism evidence="2">
    <name type="scientific">marine sediment metagenome</name>
    <dbReference type="NCBI Taxonomy" id="412755"/>
    <lineage>
        <taxon>unclassified sequences</taxon>
        <taxon>metagenomes</taxon>
        <taxon>ecological metagenomes</taxon>
    </lineage>
</organism>
<dbReference type="AlphaFoldDB" id="X0Y7T2"/>
<protein>
    <recommendedName>
        <fullName evidence="3">Photosynthesis system II assembly factor Ycf48/Hcf136-like domain-containing protein</fullName>
    </recommendedName>
</protein>
<feature type="non-terminal residue" evidence="2">
    <location>
        <position position="185"/>
    </location>
</feature>
<reference evidence="2" key="1">
    <citation type="journal article" date="2014" name="Front. Microbiol.">
        <title>High frequency of phylogenetically diverse reductive dehalogenase-homologous genes in deep subseafloor sedimentary metagenomes.</title>
        <authorList>
            <person name="Kawai M."/>
            <person name="Futagami T."/>
            <person name="Toyoda A."/>
            <person name="Takaki Y."/>
            <person name="Nishi S."/>
            <person name="Hori S."/>
            <person name="Arai W."/>
            <person name="Tsubouchi T."/>
            <person name="Morono Y."/>
            <person name="Uchiyama I."/>
            <person name="Ito T."/>
            <person name="Fujiyama A."/>
            <person name="Inagaki F."/>
            <person name="Takami H."/>
        </authorList>
    </citation>
    <scope>NUCLEOTIDE SEQUENCE</scope>
    <source>
        <strain evidence="2">Expedition CK06-06</strain>
    </source>
</reference>
<evidence type="ECO:0000256" key="1">
    <source>
        <dbReference type="SAM" id="MobiDB-lite"/>
    </source>
</evidence>
<dbReference type="SUPFAM" id="SSF50939">
    <property type="entry name" value="Sialidases"/>
    <property type="match status" value="1"/>
</dbReference>
<dbReference type="CDD" id="cd15482">
    <property type="entry name" value="Sialidase_non-viral"/>
    <property type="match status" value="1"/>
</dbReference>
<feature type="region of interest" description="Disordered" evidence="1">
    <location>
        <begin position="133"/>
        <end position="185"/>
    </location>
</feature>
<dbReference type="Gene3D" id="2.120.10.10">
    <property type="match status" value="1"/>
</dbReference>
<evidence type="ECO:0000313" key="2">
    <source>
        <dbReference type="EMBL" id="GAG51929.1"/>
    </source>
</evidence>
<accession>X0Y7T2</accession>
<dbReference type="InterPro" id="IPR036278">
    <property type="entry name" value="Sialidase_sf"/>
</dbReference>
<name>X0Y7T2_9ZZZZ</name>
<dbReference type="EMBL" id="BARS01054826">
    <property type="protein sequence ID" value="GAG51929.1"/>
    <property type="molecule type" value="Genomic_DNA"/>
</dbReference>
<evidence type="ECO:0008006" key="3">
    <source>
        <dbReference type="Google" id="ProtNLM"/>
    </source>
</evidence>
<proteinExistence type="predicted"/>
<comment type="caution">
    <text evidence="2">The sequence shown here is derived from an EMBL/GenBank/DDBJ whole genome shotgun (WGS) entry which is preliminary data.</text>
</comment>
<gene>
    <name evidence="2" type="ORF">S01H1_81080</name>
</gene>
<sequence>MTRATVRSARALLTAVCLCVSAGMSLAGQTGGSAMAPVFEIQDLFKGVRIPKIVVAADGTVLAFAKSGHLLRRSADGGKTWSEAQEVGSDAGGNAIVDEGTGHVLVVRAGRGYLWRSRDHGKTWQREKIVVKSNAVGHGSPDSGVPASTGASESGITLRHGKHKGRLLMPARAQPPKGNNDQEWW</sequence>